<comment type="similarity">
    <text evidence="2">Belongs to the 3-hydroxyacyl-CoA dehydrogenase family.</text>
</comment>
<dbReference type="PANTHER" id="PTHR48075:SF9">
    <property type="entry name" value="3-HYDROXYBUTYRYL-COA DEHYDROGENASE"/>
    <property type="match status" value="1"/>
</dbReference>
<accession>A0A365HFW8</accession>
<reference evidence="7 8" key="1">
    <citation type="submission" date="2018-06" db="EMBL/GenBank/DDBJ databases">
        <title>Actinomadura craniellae sp. nov. isolated from marine sponge Craniella sp.</title>
        <authorList>
            <person name="Li L."/>
            <person name="Xu Q.H."/>
            <person name="Lin H.W."/>
            <person name="Lu Y.H."/>
        </authorList>
    </citation>
    <scope>NUCLEOTIDE SEQUENCE [LARGE SCALE GENOMIC DNA]</scope>
    <source>
        <strain evidence="7 8">LHW63021</strain>
    </source>
</reference>
<dbReference type="EMBL" id="QLYX01000001">
    <property type="protein sequence ID" value="RAY16993.1"/>
    <property type="molecule type" value="Genomic_DNA"/>
</dbReference>
<dbReference type="SUPFAM" id="SSF48179">
    <property type="entry name" value="6-phosphogluconate dehydrogenase C-terminal domain-like"/>
    <property type="match status" value="1"/>
</dbReference>
<evidence type="ECO:0000256" key="2">
    <source>
        <dbReference type="ARBA" id="ARBA00009463"/>
    </source>
</evidence>
<dbReference type="Gene3D" id="3.40.50.720">
    <property type="entry name" value="NAD(P)-binding Rossmann-like Domain"/>
    <property type="match status" value="1"/>
</dbReference>
<dbReference type="InterPro" id="IPR008927">
    <property type="entry name" value="6-PGluconate_DH-like_C_sf"/>
</dbReference>
<dbReference type="InterPro" id="IPR022694">
    <property type="entry name" value="3-OHacyl-CoA_DH"/>
</dbReference>
<dbReference type="GO" id="GO:0070403">
    <property type="term" value="F:NAD+ binding"/>
    <property type="evidence" value="ECO:0007669"/>
    <property type="project" value="InterPro"/>
</dbReference>
<sequence>MNIKKIAVVGCGTMGGGIVQLAAQNGLEAIGIEADQAGIDAAHRRIAAGLAASAARGKITAEQAEQARTCSTLTTDLAEIAQADLVVEAVYEDVELKRRLLGEIDRLVGPDTLIASNTSTIPLVVLAAATSRPEQVVGLHFFNPVPAMRLVEVIRTPVTEQECVNTVTELATRLGKAPVVINDVPGFVGNLLIVPYLLDAIRAFERGVADMESIDSVITLGFNHKMGPFRLSDLIGLDIVHDMAASMYEEYKDPRYFPPPLLKQYVRLGWLGRKTGRGFYTYGD</sequence>
<organism evidence="7 8">
    <name type="scientific">Actinomadura craniellae</name>
    <dbReference type="NCBI Taxonomy" id="2231787"/>
    <lineage>
        <taxon>Bacteria</taxon>
        <taxon>Bacillati</taxon>
        <taxon>Actinomycetota</taxon>
        <taxon>Actinomycetes</taxon>
        <taxon>Streptosporangiales</taxon>
        <taxon>Thermomonosporaceae</taxon>
        <taxon>Actinomadura</taxon>
    </lineage>
</organism>
<dbReference type="PANTHER" id="PTHR48075">
    <property type="entry name" value="3-HYDROXYACYL-COA DEHYDROGENASE FAMILY PROTEIN"/>
    <property type="match status" value="1"/>
</dbReference>
<name>A0A365HFW8_9ACTN</name>
<gene>
    <name evidence="7" type="ORF">DPM19_02175</name>
</gene>
<evidence type="ECO:0000259" key="6">
    <source>
        <dbReference type="Pfam" id="PF02737"/>
    </source>
</evidence>
<keyword evidence="8" id="KW-1185">Reference proteome</keyword>
<evidence type="ECO:0000313" key="7">
    <source>
        <dbReference type="EMBL" id="RAY16993.1"/>
    </source>
</evidence>
<evidence type="ECO:0000256" key="1">
    <source>
        <dbReference type="ARBA" id="ARBA00005086"/>
    </source>
</evidence>
<evidence type="ECO:0000259" key="5">
    <source>
        <dbReference type="Pfam" id="PF00725"/>
    </source>
</evidence>
<evidence type="ECO:0000313" key="8">
    <source>
        <dbReference type="Proteomes" id="UP000251891"/>
    </source>
</evidence>
<dbReference type="NCBIfam" id="NF005875">
    <property type="entry name" value="PRK07819.1"/>
    <property type="match status" value="1"/>
</dbReference>
<dbReference type="AlphaFoldDB" id="A0A365HFW8"/>
<dbReference type="PIRSF" id="PIRSF000105">
    <property type="entry name" value="HCDH"/>
    <property type="match status" value="1"/>
</dbReference>
<dbReference type="InterPro" id="IPR013328">
    <property type="entry name" value="6PGD_dom2"/>
</dbReference>
<dbReference type="GO" id="GO:0006635">
    <property type="term" value="P:fatty acid beta-oxidation"/>
    <property type="evidence" value="ECO:0007669"/>
    <property type="project" value="TreeGrafter"/>
</dbReference>
<protein>
    <submittedName>
        <fullName evidence="7">3-hydroxybutyryl-CoA dehydrogenase</fullName>
    </submittedName>
</protein>
<feature type="domain" description="3-hydroxyacyl-CoA dehydrogenase NAD binding" evidence="6">
    <location>
        <begin position="5"/>
        <end position="183"/>
    </location>
</feature>
<dbReference type="Pfam" id="PF02737">
    <property type="entry name" value="3HCDH_N"/>
    <property type="match status" value="1"/>
</dbReference>
<dbReference type="Pfam" id="PF00725">
    <property type="entry name" value="3HCDH"/>
    <property type="match status" value="1"/>
</dbReference>
<dbReference type="RefSeq" id="WP_111863045.1">
    <property type="nucleotide sequence ID" value="NZ_QLYX01000001.1"/>
</dbReference>
<keyword evidence="3" id="KW-0560">Oxidoreductase</keyword>
<dbReference type="InterPro" id="IPR006108">
    <property type="entry name" value="3HC_DH_C"/>
</dbReference>
<comment type="pathway">
    <text evidence="1">Lipid metabolism; butanoate metabolism.</text>
</comment>
<feature type="domain" description="3-hydroxyacyl-CoA dehydrogenase C-terminal" evidence="5">
    <location>
        <begin position="186"/>
        <end position="282"/>
    </location>
</feature>
<proteinExistence type="inferred from homology"/>
<dbReference type="InterPro" id="IPR006176">
    <property type="entry name" value="3-OHacyl-CoA_DH_NAD-bd"/>
</dbReference>
<dbReference type="SUPFAM" id="SSF51735">
    <property type="entry name" value="NAD(P)-binding Rossmann-fold domains"/>
    <property type="match status" value="1"/>
</dbReference>
<evidence type="ECO:0000256" key="4">
    <source>
        <dbReference type="PIRSR" id="PIRSR000105-1"/>
    </source>
</evidence>
<dbReference type="InterPro" id="IPR036291">
    <property type="entry name" value="NAD(P)-bd_dom_sf"/>
</dbReference>
<evidence type="ECO:0000256" key="3">
    <source>
        <dbReference type="ARBA" id="ARBA00023002"/>
    </source>
</evidence>
<feature type="site" description="Important for catalytic activity" evidence="4">
    <location>
        <position position="140"/>
    </location>
</feature>
<dbReference type="OrthoDB" id="9771883at2"/>
<dbReference type="Proteomes" id="UP000251891">
    <property type="component" value="Unassembled WGS sequence"/>
</dbReference>
<dbReference type="GO" id="GO:0008691">
    <property type="term" value="F:3-hydroxybutyryl-CoA dehydrogenase activity"/>
    <property type="evidence" value="ECO:0007669"/>
    <property type="project" value="TreeGrafter"/>
</dbReference>
<dbReference type="FunFam" id="3.40.50.720:FF:000009">
    <property type="entry name" value="Fatty oxidation complex, alpha subunit"/>
    <property type="match status" value="1"/>
</dbReference>
<comment type="caution">
    <text evidence="7">The sequence shown here is derived from an EMBL/GenBank/DDBJ whole genome shotgun (WGS) entry which is preliminary data.</text>
</comment>
<dbReference type="Gene3D" id="1.10.1040.10">
    <property type="entry name" value="N-(1-d-carboxylethyl)-l-norvaline Dehydrogenase, domain 2"/>
    <property type="match status" value="1"/>
</dbReference>